<feature type="transmembrane region" description="Helical" evidence="1">
    <location>
        <begin position="282"/>
        <end position="300"/>
    </location>
</feature>
<reference evidence="2" key="1">
    <citation type="journal article" date="2019" name="Sci. Rep.">
        <title>Draft genome of Tanacetum cinerariifolium, the natural source of mosquito coil.</title>
        <authorList>
            <person name="Yamashiro T."/>
            <person name="Shiraishi A."/>
            <person name="Satake H."/>
            <person name="Nakayama K."/>
        </authorList>
    </citation>
    <scope>NUCLEOTIDE SEQUENCE</scope>
</reference>
<feature type="transmembrane region" description="Helical" evidence="1">
    <location>
        <begin position="46"/>
        <end position="68"/>
    </location>
</feature>
<organism evidence="2">
    <name type="scientific">Tanacetum cinerariifolium</name>
    <name type="common">Dalmatian daisy</name>
    <name type="synonym">Chrysanthemum cinerariifolium</name>
    <dbReference type="NCBI Taxonomy" id="118510"/>
    <lineage>
        <taxon>Eukaryota</taxon>
        <taxon>Viridiplantae</taxon>
        <taxon>Streptophyta</taxon>
        <taxon>Embryophyta</taxon>
        <taxon>Tracheophyta</taxon>
        <taxon>Spermatophyta</taxon>
        <taxon>Magnoliopsida</taxon>
        <taxon>eudicotyledons</taxon>
        <taxon>Gunneridae</taxon>
        <taxon>Pentapetalae</taxon>
        <taxon>asterids</taxon>
        <taxon>campanulids</taxon>
        <taxon>Asterales</taxon>
        <taxon>Asteraceae</taxon>
        <taxon>Asteroideae</taxon>
        <taxon>Anthemideae</taxon>
        <taxon>Anthemidinae</taxon>
        <taxon>Tanacetum</taxon>
    </lineage>
</organism>
<gene>
    <name evidence="2" type="ORF">Tci_047907</name>
</gene>
<dbReference type="EMBL" id="BKCJ010007180">
    <property type="protein sequence ID" value="GEU75929.1"/>
    <property type="molecule type" value="Genomic_DNA"/>
</dbReference>
<feature type="transmembrane region" description="Helical" evidence="1">
    <location>
        <begin position="368"/>
        <end position="401"/>
    </location>
</feature>
<proteinExistence type="predicted"/>
<keyword evidence="1" id="KW-0472">Membrane</keyword>
<name>A0A6L2MRD3_TANCI</name>
<dbReference type="AlphaFoldDB" id="A0A6L2MRD3"/>
<evidence type="ECO:0000313" key="2">
    <source>
        <dbReference type="EMBL" id="GEU75929.1"/>
    </source>
</evidence>
<sequence length="596" mass="62926">MTYPVADPTLDSARSYVMQGAPFTQGTISSIPIGGSISPEGFLPSILLMVVTVVIVVVILVVIIVVIVGVNCALLPAPLIFGLCPGDLVSLLYSNRFGIGIPPGQGILGESTSSKFHFAVLGTVATRKYRFSSFKPLNETNSSFRTIEVESLATHKLLNLRLHEDNGMSDSIGGLVSLGSSGSGFPPSGRDMIHNELSNSTKIYSSKGYSGGGIVDLTGDEDPIDEDGDTRVGDLKVSVSLGKISLGGKKSRESYIGDTKDGGKAFGRAKQRNRMVGRRHRVVNNPVGLLLIFYCCYGSVRIPFVGKRGVVGDDLNGGKEVTRSLQGDDGGACKVLGWLLGGVMEVMRSIISMVFISPEGFMPSILLVVVIIVTVVIGVVTVIFVVVVVAIIGVVIVVTIIGHRALLHDPLTFGLCSRAILIGQESFQFSPGYLVGLLLSNRFGIGIPPGQGIFGESTSSKFHFVVLGTVAMRKYRFSSFKPTNENNSSFHTIEVERLATHKLLSGDGVVDLTSDEDRDIGMGDSTGVSASLGGKIFSREKKCQESNIGDSVNTGDGGKIVSGALGACGERASEDERSLVKSSKKLGAVFPGEAGK</sequence>
<keyword evidence="1" id="KW-0812">Transmembrane</keyword>
<protein>
    <submittedName>
        <fullName evidence="2">Uncharacterized protein</fullName>
    </submittedName>
</protein>
<accession>A0A6L2MRD3</accession>
<comment type="caution">
    <text evidence="2">The sequence shown here is derived from an EMBL/GenBank/DDBJ whole genome shotgun (WGS) entry which is preliminary data.</text>
</comment>
<keyword evidence="1" id="KW-1133">Transmembrane helix</keyword>
<evidence type="ECO:0000256" key="1">
    <source>
        <dbReference type="SAM" id="Phobius"/>
    </source>
</evidence>